<dbReference type="PRINTS" id="PR00108">
    <property type="entry name" value="THYMDSNTHASE"/>
</dbReference>
<dbReference type="InterPro" id="IPR045097">
    <property type="entry name" value="Thymidate_synth/dCMP_Mease"/>
</dbReference>
<dbReference type="GO" id="GO:0006231">
    <property type="term" value="P:dTMP biosynthetic process"/>
    <property type="evidence" value="ECO:0007669"/>
    <property type="project" value="InterPro"/>
</dbReference>
<dbReference type="GO" id="GO:0005829">
    <property type="term" value="C:cytosol"/>
    <property type="evidence" value="ECO:0007669"/>
    <property type="project" value="TreeGrafter"/>
</dbReference>
<dbReference type="InterPro" id="IPR036926">
    <property type="entry name" value="Thymidate_synth/dCMP_Mease_sf"/>
</dbReference>
<evidence type="ECO:0000256" key="2">
    <source>
        <dbReference type="ARBA" id="ARBA00022603"/>
    </source>
</evidence>
<dbReference type="EC" id="2.1.1.45" evidence="1 4"/>
<dbReference type="RefSeq" id="WP_131908899.1">
    <property type="nucleotide sequence ID" value="NZ_SMFM01000002.1"/>
</dbReference>
<reference evidence="6 7" key="1">
    <citation type="submission" date="2019-03" db="EMBL/GenBank/DDBJ databases">
        <title>Flavobacterium AT-3-2 sp. nov., isolated from arctic soil.</title>
        <authorList>
            <person name="Chaudhary D.K."/>
        </authorList>
    </citation>
    <scope>NUCLEOTIDE SEQUENCE [LARGE SCALE GENOMIC DNA]</scope>
    <source>
        <strain evidence="6 7">AT-3-2</strain>
    </source>
</reference>
<comment type="caution">
    <text evidence="6">The sequence shown here is derived from an EMBL/GenBank/DDBJ whole genome shotgun (WGS) entry which is preliminary data.</text>
</comment>
<dbReference type="OrthoDB" id="9774633at2"/>
<accession>A0A4R5AWA7</accession>
<dbReference type="GO" id="GO:0004799">
    <property type="term" value="F:thymidylate synthase activity"/>
    <property type="evidence" value="ECO:0007669"/>
    <property type="project" value="UniProtKB-UniRule"/>
</dbReference>
<evidence type="ECO:0000313" key="6">
    <source>
        <dbReference type="EMBL" id="TDD77103.1"/>
    </source>
</evidence>
<evidence type="ECO:0000256" key="1">
    <source>
        <dbReference type="ARBA" id="ARBA00011947"/>
    </source>
</evidence>
<evidence type="ECO:0000256" key="4">
    <source>
        <dbReference type="NCBIfam" id="TIGR03284"/>
    </source>
</evidence>
<dbReference type="PANTHER" id="PTHR11548:SF1">
    <property type="entry name" value="THYMIDYLATE SYNTHASE 1"/>
    <property type="match status" value="1"/>
</dbReference>
<dbReference type="InterPro" id="IPR023451">
    <property type="entry name" value="Thymidate_synth/dCMP_Mease_dom"/>
</dbReference>
<feature type="domain" description="Thymidylate synthase/dCMP hydroxymethylase" evidence="5">
    <location>
        <begin position="7"/>
        <end position="304"/>
    </location>
</feature>
<evidence type="ECO:0000256" key="3">
    <source>
        <dbReference type="ARBA" id="ARBA00022679"/>
    </source>
</evidence>
<organism evidence="6 7">
    <name type="scientific">Flavobacterium caseinilyticum</name>
    <dbReference type="NCBI Taxonomy" id="2541732"/>
    <lineage>
        <taxon>Bacteria</taxon>
        <taxon>Pseudomonadati</taxon>
        <taxon>Bacteroidota</taxon>
        <taxon>Flavobacteriia</taxon>
        <taxon>Flavobacteriales</taxon>
        <taxon>Flavobacteriaceae</taxon>
        <taxon>Flavobacterium</taxon>
    </lineage>
</organism>
<keyword evidence="7" id="KW-1185">Reference proteome</keyword>
<dbReference type="Proteomes" id="UP000295278">
    <property type="component" value="Unassembled WGS sequence"/>
</dbReference>
<dbReference type="GO" id="GO:0032259">
    <property type="term" value="P:methylation"/>
    <property type="evidence" value="ECO:0007669"/>
    <property type="project" value="UniProtKB-KW"/>
</dbReference>
<dbReference type="NCBIfam" id="TIGR03284">
    <property type="entry name" value="thym_sym"/>
    <property type="match status" value="1"/>
</dbReference>
<dbReference type="CDD" id="cd00351">
    <property type="entry name" value="TS_Pyrimidine_HMase"/>
    <property type="match status" value="1"/>
</dbReference>
<gene>
    <name evidence="6" type="primary">thyA</name>
    <name evidence="6" type="ORF">E0F89_05760</name>
</gene>
<sequence>MSKIDHKFHELCRLILTAGVEYNNKNRGVKRLQIPSFTLRHEFKDGFPAITNKRLYWKGTTGELIWFLRGDNNVEYLNKNGIVFWNEDAYNWHKKYANHVVSFENFQERGVGSVGQNYSVQWRNFNGKTDQIQLLIDGMKKDIMSSRLKVNAWNPSELDQTALPPCHSEFQIIGVPLENGTFGFELHWNQRSVDTFLGLPLNIASYGLLAKMLEQITGFKALAIEGTLKCVHFYDNQYEAAKELLERDPDHHQNCELEINDEFKLNCEGFARGIITLDTLMQLTDINMFKLKGYTCDAEIKVAMLAPKQ</sequence>
<protein>
    <recommendedName>
        <fullName evidence="1 4">Thymidylate synthase</fullName>
        <ecNumber evidence="1 4">2.1.1.45</ecNumber>
    </recommendedName>
</protein>
<evidence type="ECO:0000259" key="5">
    <source>
        <dbReference type="Pfam" id="PF00303"/>
    </source>
</evidence>
<dbReference type="PANTHER" id="PTHR11548">
    <property type="entry name" value="THYMIDYLATE SYNTHASE 1"/>
    <property type="match status" value="1"/>
</dbReference>
<name>A0A4R5AWA7_9FLAO</name>
<keyword evidence="2 6" id="KW-0489">Methyltransferase</keyword>
<dbReference type="EMBL" id="SMFM01000002">
    <property type="protein sequence ID" value="TDD77103.1"/>
    <property type="molecule type" value="Genomic_DNA"/>
</dbReference>
<evidence type="ECO:0000313" key="7">
    <source>
        <dbReference type="Proteomes" id="UP000295278"/>
    </source>
</evidence>
<dbReference type="InterPro" id="IPR000398">
    <property type="entry name" value="Thymidylate_synthase"/>
</dbReference>
<dbReference type="SUPFAM" id="SSF55831">
    <property type="entry name" value="Thymidylate synthase/dCMP hydroxymethylase"/>
    <property type="match status" value="1"/>
</dbReference>
<keyword evidence="3 6" id="KW-0808">Transferase</keyword>
<proteinExistence type="predicted"/>
<dbReference type="Gene3D" id="3.30.572.10">
    <property type="entry name" value="Thymidylate synthase/dCMP hydroxymethylase domain"/>
    <property type="match status" value="1"/>
</dbReference>
<dbReference type="Pfam" id="PF00303">
    <property type="entry name" value="Thymidylat_synt"/>
    <property type="match status" value="1"/>
</dbReference>
<dbReference type="AlphaFoldDB" id="A0A4R5AWA7"/>